<organism evidence="2 3">
    <name type="scientific">Aplysia californica</name>
    <name type="common">California sea hare</name>
    <dbReference type="NCBI Taxonomy" id="6500"/>
    <lineage>
        <taxon>Eukaryota</taxon>
        <taxon>Metazoa</taxon>
        <taxon>Spiralia</taxon>
        <taxon>Lophotrochozoa</taxon>
        <taxon>Mollusca</taxon>
        <taxon>Gastropoda</taxon>
        <taxon>Heterobranchia</taxon>
        <taxon>Euthyneura</taxon>
        <taxon>Tectipleura</taxon>
        <taxon>Aplysiida</taxon>
        <taxon>Aplysioidea</taxon>
        <taxon>Aplysiidae</taxon>
        <taxon>Aplysia</taxon>
    </lineage>
</organism>
<protein>
    <submittedName>
        <fullName evidence="3">Uncharacterized protein LOC101848031</fullName>
    </submittedName>
</protein>
<evidence type="ECO:0000313" key="2">
    <source>
        <dbReference type="Proteomes" id="UP000694888"/>
    </source>
</evidence>
<name>A0ABM0ZWM6_APLCA</name>
<keyword evidence="2" id="KW-1185">Reference proteome</keyword>
<feature type="chain" id="PRO_5045198631" evidence="1">
    <location>
        <begin position="16"/>
        <end position="438"/>
    </location>
</feature>
<evidence type="ECO:0000256" key="1">
    <source>
        <dbReference type="SAM" id="SignalP"/>
    </source>
</evidence>
<accession>A0ABM0ZWM6</accession>
<evidence type="ECO:0000313" key="3">
    <source>
        <dbReference type="RefSeq" id="XP_012936033.1"/>
    </source>
</evidence>
<dbReference type="Proteomes" id="UP000694888">
    <property type="component" value="Unplaced"/>
</dbReference>
<dbReference type="RefSeq" id="XP_012936033.1">
    <property type="nucleotide sequence ID" value="XM_013080579.1"/>
</dbReference>
<feature type="signal peptide" evidence="1">
    <location>
        <begin position="1"/>
        <end position="15"/>
    </location>
</feature>
<reference evidence="3" key="1">
    <citation type="submission" date="2025-08" db="UniProtKB">
        <authorList>
            <consortium name="RefSeq"/>
        </authorList>
    </citation>
    <scope>IDENTIFICATION</scope>
</reference>
<dbReference type="GeneID" id="101848031"/>
<gene>
    <name evidence="3" type="primary">LOC101848031</name>
</gene>
<keyword evidence="1" id="KW-0732">Signal</keyword>
<sequence length="438" mass="49646">MFLFCLFAFLPVSRTDDNCGWPRDTHKISQPLTLWRPNISSINTSTESCKAKFESTDHEGTVVMVTRSFNLSRSRSKSGWCGEDSERLEITNRLNSPRYLKTWCGEEYAEILYFPRGLTLTYYPGTKGQGSGFELEIVPNFMDLHVCENENHLKAVDTPKFLYRYTRSRSESVSCTRNMVAEDGKIVLIRSFGNQRNQHYGLWLPFDEKSEPVDFVNLNTSDSSVEIDEADFPYSPDDTLLAEYVSASTAHVDCVDSTAVEIALGSEEMFIQLSSNTTRCSLRFTASSPDDAVDLSLVTAVVNDTASREETEFVVEYTDGSKTFINSSRVNQQPFRRVQSAHSSVTLTYKNLEVNEGNRSNIHAWVRAVARSPDVLPRHLRSTRVKSFLWIPGELLSRSETPQLQMFNNQKCVRLQVLDQALTTSYIPADFLSVYHGL</sequence>
<proteinExistence type="predicted"/>